<dbReference type="InterPro" id="IPR011936">
    <property type="entry name" value="Myxo_disulph_rpt"/>
</dbReference>
<evidence type="ECO:0000313" key="5">
    <source>
        <dbReference type="Proteomes" id="UP000649617"/>
    </source>
</evidence>
<keyword evidence="3" id="KW-1015">Disulfide bond</keyword>
<evidence type="ECO:0000256" key="3">
    <source>
        <dbReference type="ARBA" id="ARBA00023157"/>
    </source>
</evidence>
<dbReference type="Proteomes" id="UP000649617">
    <property type="component" value="Unassembled WGS sequence"/>
</dbReference>
<gene>
    <name evidence="4" type="ORF">SPIL2461_LOCUS23385</name>
</gene>
<reference evidence="4" key="1">
    <citation type="submission" date="2021-02" db="EMBL/GenBank/DDBJ databases">
        <authorList>
            <person name="Dougan E. K."/>
            <person name="Rhodes N."/>
            <person name="Thang M."/>
            <person name="Chan C."/>
        </authorList>
    </citation>
    <scope>NUCLEOTIDE SEQUENCE</scope>
</reference>
<dbReference type="AlphaFoldDB" id="A0A812YNI4"/>
<feature type="non-terminal residue" evidence="4">
    <location>
        <position position="409"/>
    </location>
</feature>
<evidence type="ECO:0000256" key="1">
    <source>
        <dbReference type="ARBA" id="ARBA00022729"/>
    </source>
</evidence>
<evidence type="ECO:0008006" key="6">
    <source>
        <dbReference type="Google" id="ProtNLM"/>
    </source>
</evidence>
<dbReference type="EMBL" id="CAJNIZ010048225">
    <property type="protein sequence ID" value="CAE7784877.1"/>
    <property type="molecule type" value="Genomic_DNA"/>
</dbReference>
<comment type="caution">
    <text evidence="4">The sequence shown here is derived from an EMBL/GenBank/DDBJ whole genome shotgun (WGS) entry which is preliminary data.</text>
</comment>
<name>A0A812YNI4_SYMPI</name>
<dbReference type="NCBIfam" id="TIGR02232">
    <property type="entry name" value="myxo_disulf_rpt"/>
    <property type="match status" value="1"/>
</dbReference>
<evidence type="ECO:0000313" key="4">
    <source>
        <dbReference type="EMBL" id="CAE7784877.1"/>
    </source>
</evidence>
<sequence>ILVGSASCATYTCPESCTPKPWPESLLCKGPTCKAQCCTCGGEEASAGDGLPDVGIQPCFSWQIGSSGTTPTAEQVLTDCGGASGYILAAFKENKPVVLHNIKVSTDTLQKVLQESASKAVSSEALGLTLESSKEETFTRFGFFCAGADCNLWKVPLGAKDPDSAVFAASQTGGLVMPQQVDTTLAIYNVTDPDELWVCPTEGAVESCGDGKITGIEECEGSSGEGCGSCQVMPGWACGGDGCEPLCGDGVMQGSETCDDGNNFQFDNCSRDCSLHTREVYVPFAASCAGEKVAPMVRVAKDGAASLKECQDLCSSDANCSAVEFYPTAWEGSVCHHFEGGILASLGQGAVEWQGSKCYIKAQYALVTEGLEAKSLDSMAAKCEEKQMKELAINNAQEVKLLYDFLGSS</sequence>
<evidence type="ECO:0000256" key="2">
    <source>
        <dbReference type="ARBA" id="ARBA00022737"/>
    </source>
</evidence>
<keyword evidence="2" id="KW-0677">Repeat</keyword>
<organism evidence="4 5">
    <name type="scientific">Symbiodinium pilosum</name>
    <name type="common">Dinoflagellate</name>
    <dbReference type="NCBI Taxonomy" id="2952"/>
    <lineage>
        <taxon>Eukaryota</taxon>
        <taxon>Sar</taxon>
        <taxon>Alveolata</taxon>
        <taxon>Dinophyceae</taxon>
        <taxon>Suessiales</taxon>
        <taxon>Symbiodiniaceae</taxon>
        <taxon>Symbiodinium</taxon>
    </lineage>
</organism>
<feature type="non-terminal residue" evidence="4">
    <location>
        <position position="1"/>
    </location>
</feature>
<proteinExistence type="predicted"/>
<protein>
    <recommendedName>
        <fullName evidence="6">Apple domain-containing protein</fullName>
    </recommendedName>
</protein>
<dbReference type="OrthoDB" id="2354756at2759"/>
<dbReference type="Pfam" id="PF13948">
    <property type="entry name" value="DUF4215"/>
    <property type="match status" value="1"/>
</dbReference>
<keyword evidence="1" id="KW-0732">Signal</keyword>
<accession>A0A812YNI4</accession>
<keyword evidence="5" id="KW-1185">Reference proteome</keyword>